<name>A0A2T3YXQ9_TRIA4</name>
<evidence type="ECO:0000256" key="7">
    <source>
        <dbReference type="ARBA" id="ARBA00023180"/>
    </source>
</evidence>
<reference evidence="12 13" key="1">
    <citation type="submission" date="2016-07" db="EMBL/GenBank/DDBJ databases">
        <title>Multiple horizontal gene transfer events from other fungi enriched the ability of initially mycotrophic Trichoderma (Ascomycota) to feed on dead plant biomass.</title>
        <authorList>
            <consortium name="DOE Joint Genome Institute"/>
            <person name="Aerts A."/>
            <person name="Atanasova L."/>
            <person name="Chenthamara K."/>
            <person name="Zhang J."/>
            <person name="Grujic M."/>
            <person name="Henrissat B."/>
            <person name="Kuo A."/>
            <person name="Salamov A."/>
            <person name="Lipzen A."/>
            <person name="Labutti K."/>
            <person name="Barry K."/>
            <person name="Miao Y."/>
            <person name="Rahimi M.J."/>
            <person name="Shen Q."/>
            <person name="Grigoriev I.V."/>
            <person name="Kubicek C.P."/>
            <person name="Druzhinina I.S."/>
        </authorList>
    </citation>
    <scope>NUCLEOTIDE SEQUENCE [LARGE SCALE GENOMIC DNA]</scope>
    <source>
        <strain evidence="12 13">CBS 433.97</strain>
    </source>
</reference>
<dbReference type="OrthoDB" id="2121828at2759"/>
<evidence type="ECO:0000256" key="3">
    <source>
        <dbReference type="ARBA" id="ARBA00022729"/>
    </source>
</evidence>
<keyword evidence="2" id="KW-0479">Metal-binding</keyword>
<dbReference type="CDD" id="cd13898">
    <property type="entry name" value="CuRO_3_Abr2_like"/>
    <property type="match status" value="1"/>
</dbReference>
<dbReference type="SUPFAM" id="SSF49503">
    <property type="entry name" value="Cupredoxins"/>
    <property type="match status" value="3"/>
</dbReference>
<dbReference type="PANTHER" id="PTHR11709:SF488">
    <property type="entry name" value="LACCASE-RELATED"/>
    <property type="match status" value="1"/>
</dbReference>
<dbReference type="Pfam" id="PF07731">
    <property type="entry name" value="Cu-oxidase_2"/>
    <property type="match status" value="1"/>
</dbReference>
<dbReference type="PANTHER" id="PTHR11709">
    <property type="entry name" value="MULTI-COPPER OXIDASE"/>
    <property type="match status" value="1"/>
</dbReference>
<dbReference type="Proteomes" id="UP000240493">
    <property type="component" value="Unassembled WGS sequence"/>
</dbReference>
<keyword evidence="13" id="KW-1185">Reference proteome</keyword>
<dbReference type="Pfam" id="PF07732">
    <property type="entry name" value="Cu-oxidase_3"/>
    <property type="match status" value="1"/>
</dbReference>
<feature type="domain" description="Plastocyanin-like" evidence="11">
    <location>
        <begin position="32"/>
        <end position="144"/>
    </location>
</feature>
<evidence type="ECO:0000256" key="1">
    <source>
        <dbReference type="ARBA" id="ARBA00010609"/>
    </source>
</evidence>
<dbReference type="Pfam" id="PF00394">
    <property type="entry name" value="Cu-oxidase"/>
    <property type="match status" value="1"/>
</dbReference>
<organism evidence="12 13">
    <name type="scientific">Trichoderma asperellum (strain ATCC 204424 / CBS 433.97 / NBRC 101777)</name>
    <dbReference type="NCBI Taxonomy" id="1042311"/>
    <lineage>
        <taxon>Eukaryota</taxon>
        <taxon>Fungi</taxon>
        <taxon>Dikarya</taxon>
        <taxon>Ascomycota</taxon>
        <taxon>Pezizomycotina</taxon>
        <taxon>Sordariomycetes</taxon>
        <taxon>Hypocreomycetidae</taxon>
        <taxon>Hypocreales</taxon>
        <taxon>Hypocreaceae</taxon>
        <taxon>Trichoderma</taxon>
    </lineage>
</organism>
<protein>
    <submittedName>
        <fullName evidence="12">Multicopper oxidase</fullName>
    </submittedName>
</protein>
<dbReference type="FunFam" id="2.60.40.420:FF:000036">
    <property type="entry name" value="L-ascorbate oxidase"/>
    <property type="match status" value="1"/>
</dbReference>
<dbReference type="InterPro" id="IPR002355">
    <property type="entry name" value="Cu_oxidase_Cu_BS"/>
</dbReference>
<dbReference type="GO" id="GO:0016491">
    <property type="term" value="F:oxidoreductase activity"/>
    <property type="evidence" value="ECO:0007669"/>
    <property type="project" value="UniProtKB-KW"/>
</dbReference>
<gene>
    <name evidence="12" type="ORF">M441DRAFT_92589</name>
</gene>
<feature type="domain" description="Plastocyanin-like" evidence="9">
    <location>
        <begin position="310"/>
        <end position="379"/>
    </location>
</feature>
<evidence type="ECO:0000256" key="6">
    <source>
        <dbReference type="ARBA" id="ARBA00023008"/>
    </source>
</evidence>
<evidence type="ECO:0000256" key="2">
    <source>
        <dbReference type="ARBA" id="ARBA00022723"/>
    </source>
</evidence>
<keyword evidence="3 8" id="KW-0732">Signal</keyword>
<dbReference type="EMBL" id="KZ679268">
    <property type="protein sequence ID" value="PTB37361.1"/>
    <property type="molecule type" value="Genomic_DNA"/>
</dbReference>
<dbReference type="GO" id="GO:0005507">
    <property type="term" value="F:copper ion binding"/>
    <property type="evidence" value="ECO:0007669"/>
    <property type="project" value="InterPro"/>
</dbReference>
<dbReference type="InterPro" id="IPR011707">
    <property type="entry name" value="Cu-oxidase-like_N"/>
</dbReference>
<dbReference type="STRING" id="1042311.A0A2T3YXQ9"/>
<dbReference type="AlphaFoldDB" id="A0A2T3YXQ9"/>
<dbReference type="CDD" id="cd13876">
    <property type="entry name" value="CuRO_2_Abr2_like"/>
    <property type="match status" value="1"/>
</dbReference>
<dbReference type="InterPro" id="IPR011706">
    <property type="entry name" value="Cu-oxidase_C"/>
</dbReference>
<feature type="domain" description="Plastocyanin-like" evidence="10">
    <location>
        <begin position="465"/>
        <end position="584"/>
    </location>
</feature>
<comment type="similarity">
    <text evidence="1">Belongs to the multicopper oxidase family.</text>
</comment>
<keyword evidence="6" id="KW-0186">Copper</keyword>
<evidence type="ECO:0000259" key="10">
    <source>
        <dbReference type="Pfam" id="PF07731"/>
    </source>
</evidence>
<sequence>MLLLLLFARLLAAWSLPTNAPPTQVREFDLVVTWAKHAPDGFSRNMFLINEQSPGPTIEVEQNDWVIVRVKNKSCYNTTIHFHGIEMLGTPWSDGVPGLSQRAIPPGGHFVYQFSASQYGSYWYHSHFHGQIEDGLYGPVIIHPLPESQKPFHLISSDPVAIAAMVRAERNVKPVAIADLNHFTSEEKWNMALASGIEDSCYDSILFNGKGRVQCLAAAEVAANLSDEQKAYLALGNATSMTDKSCLPPKVLAALGDPSQSNLSAIPAGAFTGCKETKGSIEVLRTQYSELDTQNWLSLTIIGSLNFITAMVSIDEHDMWIYSMDGAYIEPQKAQALVLTNGDRYGIMVNIKKVGKFNIRCNAVSAPQVLTGHAILEVQGYGKSNESESQPYISITGVPLSKNVTVFNQDIAAPFPPEPISKTADALYKLNMRLDGASYLWALNSTRLMPATLDSDKTPILFKKPEVVHDNTTISTRNGTWIDLVLFASTIPMPPHPIHKHNNKIFQIGGGDGDFPWASVEEAINEKPELFNLINPPRRDSFASRPAINSTTWIVVRYQVVNPGAWLLHCHISNHLLGGMSVIIQDGVDKWPKVPEKYLDWKF</sequence>
<accession>A0A2T3YXQ9</accession>
<evidence type="ECO:0000259" key="11">
    <source>
        <dbReference type="Pfam" id="PF07732"/>
    </source>
</evidence>
<feature type="chain" id="PRO_5015672349" evidence="8">
    <location>
        <begin position="16"/>
        <end position="603"/>
    </location>
</feature>
<keyword evidence="7" id="KW-0325">Glycoprotein</keyword>
<dbReference type="CDD" id="cd13850">
    <property type="entry name" value="CuRO_1_Abr2_like"/>
    <property type="match status" value="1"/>
</dbReference>
<dbReference type="InterPro" id="IPR045087">
    <property type="entry name" value="Cu-oxidase_fam"/>
</dbReference>
<evidence type="ECO:0000313" key="12">
    <source>
        <dbReference type="EMBL" id="PTB37361.1"/>
    </source>
</evidence>
<dbReference type="InterPro" id="IPR001117">
    <property type="entry name" value="Cu-oxidase_2nd"/>
</dbReference>
<proteinExistence type="inferred from homology"/>
<evidence type="ECO:0000256" key="4">
    <source>
        <dbReference type="ARBA" id="ARBA00022737"/>
    </source>
</evidence>
<evidence type="ECO:0000256" key="5">
    <source>
        <dbReference type="ARBA" id="ARBA00023002"/>
    </source>
</evidence>
<evidence type="ECO:0000256" key="8">
    <source>
        <dbReference type="SAM" id="SignalP"/>
    </source>
</evidence>
<dbReference type="PROSITE" id="PS00079">
    <property type="entry name" value="MULTICOPPER_OXIDASE1"/>
    <property type="match status" value="2"/>
</dbReference>
<dbReference type="PROSITE" id="PS00080">
    <property type="entry name" value="MULTICOPPER_OXIDASE2"/>
    <property type="match status" value="1"/>
</dbReference>
<dbReference type="InterPro" id="IPR033138">
    <property type="entry name" value="Cu_oxidase_CS"/>
</dbReference>
<dbReference type="SMR" id="A0A2T3YXQ9"/>
<keyword evidence="4" id="KW-0677">Repeat</keyword>
<keyword evidence="5" id="KW-0560">Oxidoreductase</keyword>
<feature type="signal peptide" evidence="8">
    <location>
        <begin position="1"/>
        <end position="15"/>
    </location>
</feature>
<evidence type="ECO:0000313" key="13">
    <source>
        <dbReference type="Proteomes" id="UP000240493"/>
    </source>
</evidence>
<dbReference type="Gene3D" id="2.60.40.420">
    <property type="entry name" value="Cupredoxins - blue copper proteins"/>
    <property type="match status" value="3"/>
</dbReference>
<evidence type="ECO:0000259" key="9">
    <source>
        <dbReference type="Pfam" id="PF00394"/>
    </source>
</evidence>
<dbReference type="InterPro" id="IPR008972">
    <property type="entry name" value="Cupredoxin"/>
</dbReference>